<organism evidence="6 7">
    <name type="scientific">Halococcoides cellulosivorans</name>
    <dbReference type="NCBI Taxonomy" id="1679096"/>
    <lineage>
        <taxon>Archaea</taxon>
        <taxon>Methanobacteriati</taxon>
        <taxon>Methanobacteriota</taxon>
        <taxon>Stenosarchaea group</taxon>
        <taxon>Halobacteria</taxon>
        <taxon>Halobacteriales</taxon>
        <taxon>Haloarculaceae</taxon>
        <taxon>Halococcoides</taxon>
    </lineage>
</organism>
<dbReference type="PROSITE" id="PS51379">
    <property type="entry name" value="4FE4S_FER_2"/>
    <property type="match status" value="2"/>
</dbReference>
<keyword evidence="3" id="KW-0408">Iron</keyword>
<dbReference type="GO" id="GO:0016020">
    <property type="term" value="C:membrane"/>
    <property type="evidence" value="ECO:0007669"/>
    <property type="project" value="InterPro"/>
</dbReference>
<dbReference type="EMBL" id="CP028858">
    <property type="protein sequence ID" value="AWB26740.1"/>
    <property type="molecule type" value="Genomic_DNA"/>
</dbReference>
<evidence type="ECO:0000256" key="4">
    <source>
        <dbReference type="ARBA" id="ARBA00023014"/>
    </source>
</evidence>
<dbReference type="InterPro" id="IPR017896">
    <property type="entry name" value="4Fe4S_Fe-S-bd"/>
</dbReference>
<feature type="domain" description="4Fe-4S ferredoxin-type" evidence="5">
    <location>
        <begin position="69"/>
        <end position="98"/>
    </location>
</feature>
<dbReference type="PANTHER" id="PTHR10849">
    <property type="entry name" value="NADH DEHYDROGENASE UBIQUINONE IRON-SULFUR PROTEIN 8, MITOCHONDRIAL"/>
    <property type="match status" value="1"/>
</dbReference>
<dbReference type="Gene3D" id="3.30.70.3270">
    <property type="match status" value="1"/>
</dbReference>
<keyword evidence="1" id="KW-0004">4Fe-4S</keyword>
<dbReference type="AlphaFoldDB" id="A0A2R4WYX6"/>
<evidence type="ECO:0000313" key="6">
    <source>
        <dbReference type="EMBL" id="AWB26740.1"/>
    </source>
</evidence>
<dbReference type="SUPFAM" id="SSF54862">
    <property type="entry name" value="4Fe-4S ferredoxins"/>
    <property type="match status" value="1"/>
</dbReference>
<dbReference type="PROSITE" id="PS00198">
    <property type="entry name" value="4FE4S_FER_1"/>
    <property type="match status" value="1"/>
</dbReference>
<proteinExistence type="predicted"/>
<gene>
    <name evidence="6" type="ORF">HARCEL1_02930</name>
</gene>
<evidence type="ECO:0000256" key="3">
    <source>
        <dbReference type="ARBA" id="ARBA00023004"/>
    </source>
</evidence>
<dbReference type="GO" id="GO:0051539">
    <property type="term" value="F:4 iron, 4 sulfur cluster binding"/>
    <property type="evidence" value="ECO:0007669"/>
    <property type="project" value="UniProtKB-KW"/>
</dbReference>
<dbReference type="KEGG" id="harc:HARCEL1_02930"/>
<evidence type="ECO:0000259" key="5">
    <source>
        <dbReference type="PROSITE" id="PS51379"/>
    </source>
</evidence>
<dbReference type="GeneID" id="36511427"/>
<dbReference type="Pfam" id="PF12838">
    <property type="entry name" value="Fer4_7"/>
    <property type="match status" value="1"/>
</dbReference>
<dbReference type="InterPro" id="IPR017900">
    <property type="entry name" value="4Fe4S_Fe_S_CS"/>
</dbReference>
<dbReference type="GO" id="GO:0016651">
    <property type="term" value="F:oxidoreductase activity, acting on NAD(P)H"/>
    <property type="evidence" value="ECO:0007669"/>
    <property type="project" value="InterPro"/>
</dbReference>
<evidence type="ECO:0000313" key="7">
    <source>
        <dbReference type="Proteomes" id="UP000244727"/>
    </source>
</evidence>
<name>A0A2R4WYX6_9EURY</name>
<feature type="domain" description="4Fe-4S ferredoxin-type" evidence="5">
    <location>
        <begin position="36"/>
        <end position="65"/>
    </location>
</feature>
<reference evidence="6 7" key="1">
    <citation type="submission" date="2018-04" db="EMBL/GenBank/DDBJ databases">
        <title>Halococcoides cellulosivorans gen. nov., sp. nov., an extremely halophilic cellulose-utilizing haloarchaeon from hypersaline lakes.</title>
        <authorList>
            <person name="Sorokin D.Y."/>
            <person name="Toshchakov S.V."/>
            <person name="Samarov N.I."/>
            <person name="Korzhenkov A."/>
            <person name="Kublanov I.V."/>
        </authorList>
    </citation>
    <scope>NUCLEOTIDE SEQUENCE [LARGE SCALE GENOMIC DNA]</scope>
    <source>
        <strain evidence="6 7">HArcel1</strain>
    </source>
</reference>
<dbReference type="Proteomes" id="UP000244727">
    <property type="component" value="Chromosome"/>
</dbReference>
<evidence type="ECO:0000256" key="2">
    <source>
        <dbReference type="ARBA" id="ARBA00022723"/>
    </source>
</evidence>
<keyword evidence="7" id="KW-1185">Reference proteome</keyword>
<dbReference type="GO" id="GO:0046872">
    <property type="term" value="F:metal ion binding"/>
    <property type="evidence" value="ECO:0007669"/>
    <property type="project" value="UniProtKB-KW"/>
</dbReference>
<accession>A0A2R4WYX6</accession>
<protein>
    <submittedName>
        <fullName evidence="6">4Fe-4S ferredoxin</fullName>
    </submittedName>
</protein>
<sequence>MSVGTFLTEALRTLRMDSATIDYPNESRELPDRFRGKIAFEATPCTGCGMCERHCAADAIVVDGDADEVTWAYDTARCMFCGQCVESCPTNALESTDEYDLADSDSDTLRESHTFPR</sequence>
<keyword evidence="4" id="KW-0411">Iron-sulfur</keyword>
<dbReference type="InterPro" id="IPR010226">
    <property type="entry name" value="NADH_quinone_OxRdtase_chainI"/>
</dbReference>
<evidence type="ECO:0000256" key="1">
    <source>
        <dbReference type="ARBA" id="ARBA00022485"/>
    </source>
</evidence>
<dbReference type="RefSeq" id="WP_108381109.1">
    <property type="nucleotide sequence ID" value="NZ_CP028858.1"/>
</dbReference>
<keyword evidence="2" id="KW-0479">Metal-binding</keyword>